<dbReference type="PROSITE" id="PS51819">
    <property type="entry name" value="VOC"/>
    <property type="match status" value="2"/>
</dbReference>
<organism evidence="3 4">
    <name type="scientific">Mycobacterium lentiflavum</name>
    <dbReference type="NCBI Taxonomy" id="141349"/>
    <lineage>
        <taxon>Bacteria</taxon>
        <taxon>Bacillati</taxon>
        <taxon>Actinomycetota</taxon>
        <taxon>Actinomycetes</taxon>
        <taxon>Mycobacteriales</taxon>
        <taxon>Mycobacteriaceae</taxon>
        <taxon>Mycobacterium</taxon>
        <taxon>Mycobacterium simiae complex</taxon>
    </lineage>
</organism>
<dbReference type="InterPro" id="IPR037523">
    <property type="entry name" value="VOC_core"/>
</dbReference>
<dbReference type="RefSeq" id="WP_239721051.1">
    <property type="nucleotide sequence ID" value="NZ_CP092423.2"/>
</dbReference>
<dbReference type="CDD" id="cd08362">
    <property type="entry name" value="BphC5-RrK37_N_like"/>
    <property type="match status" value="1"/>
</dbReference>
<dbReference type="EMBL" id="CP092423">
    <property type="protein sequence ID" value="ULP41605.1"/>
    <property type="molecule type" value="Genomic_DNA"/>
</dbReference>
<dbReference type="PANTHER" id="PTHR43048">
    <property type="entry name" value="METHYLMALONYL-COA EPIMERASE"/>
    <property type="match status" value="1"/>
</dbReference>
<evidence type="ECO:0000313" key="3">
    <source>
        <dbReference type="EMBL" id="ULP41605.1"/>
    </source>
</evidence>
<protein>
    <submittedName>
        <fullName evidence="3">VOC family protein</fullName>
    </submittedName>
</protein>
<dbReference type="SUPFAM" id="SSF54593">
    <property type="entry name" value="Glyoxalase/Bleomycin resistance protein/Dihydroxybiphenyl dioxygenase"/>
    <property type="match status" value="1"/>
</dbReference>
<dbReference type="InterPro" id="IPR029068">
    <property type="entry name" value="Glyas_Bleomycin-R_OHBP_Dase"/>
</dbReference>
<dbReference type="InterPro" id="IPR004360">
    <property type="entry name" value="Glyas_Fos-R_dOase_dom"/>
</dbReference>
<dbReference type="Pfam" id="PF00903">
    <property type="entry name" value="Glyoxalase"/>
    <property type="match status" value="2"/>
</dbReference>
<accession>A0ABY3UPU7</accession>
<dbReference type="PANTHER" id="PTHR43048:SF3">
    <property type="entry name" value="METHYLMALONYL-COA EPIMERASE, MITOCHONDRIAL"/>
    <property type="match status" value="1"/>
</dbReference>
<name>A0ABY3UPU7_MYCLN</name>
<feature type="domain" description="VOC" evidence="2">
    <location>
        <begin position="130"/>
        <end position="243"/>
    </location>
</feature>
<evidence type="ECO:0000256" key="1">
    <source>
        <dbReference type="ARBA" id="ARBA00022723"/>
    </source>
</evidence>
<dbReference type="InterPro" id="IPR051785">
    <property type="entry name" value="MMCE/EMCE_epimerase"/>
</dbReference>
<sequence>MGLAVPDYAKAVEFYTGVWGLEKVASDSGVTFLGTPADPEQYIIRLRADSDKRLDLISFGAESAQAVDALAERLITDGVRLDREPAKLDTPGGGYGIRFFDLDGRLVEVSADVTQRSFRPLEERESIPKRLSHVVFNSTDVVATKAFYERNLGFRLSDWAADMMCFLRTRTQHHILAISKGPHVALNHVSFEMRGIDEYMRGTGRMIRAGRKPIWGPGRHSAGDNPFAYFLDPANNVVEYTTELEEIVDEDTWQPRVFAGTAEAMDQWGTAGSVHEQMIPAMFNEPDTGLWTASPV</sequence>
<keyword evidence="4" id="KW-1185">Reference proteome</keyword>
<reference evidence="3" key="1">
    <citation type="submission" date="2022-08" db="EMBL/GenBank/DDBJ databases">
        <title>Complete genome sequence of 14 non-tuberculosis mycobacteria type-strains.</title>
        <authorList>
            <person name="Igarashi Y."/>
            <person name="Osugi A."/>
            <person name="Mitarai S."/>
        </authorList>
    </citation>
    <scope>NUCLEOTIDE SEQUENCE</scope>
    <source>
        <strain evidence="3">ATCC 51985</strain>
    </source>
</reference>
<dbReference type="Gene3D" id="3.10.180.10">
    <property type="entry name" value="2,3-Dihydroxybiphenyl 1,2-Dioxygenase, domain 1"/>
    <property type="match status" value="2"/>
</dbReference>
<proteinExistence type="predicted"/>
<dbReference type="Proteomes" id="UP001055171">
    <property type="component" value="Chromosome"/>
</dbReference>
<evidence type="ECO:0000313" key="4">
    <source>
        <dbReference type="Proteomes" id="UP001055171"/>
    </source>
</evidence>
<gene>
    <name evidence="3" type="ORF">MJO58_22600</name>
</gene>
<feature type="domain" description="VOC" evidence="2">
    <location>
        <begin position="1"/>
        <end position="112"/>
    </location>
</feature>
<keyword evidence="1" id="KW-0479">Metal-binding</keyword>
<evidence type="ECO:0000259" key="2">
    <source>
        <dbReference type="PROSITE" id="PS51819"/>
    </source>
</evidence>